<evidence type="ECO:0000256" key="1">
    <source>
        <dbReference type="SAM" id="Phobius"/>
    </source>
</evidence>
<feature type="transmembrane region" description="Helical" evidence="1">
    <location>
        <begin position="400"/>
        <end position="420"/>
    </location>
</feature>
<dbReference type="AlphaFoldDB" id="A0AAE9I0K1"/>
<sequence length="469" mass="51758">MTLKWRMAEVHEAPPTAPIPVWIYVFLYGVIEIAAIIVTVSAWPQGEPTMTPRFWCNVLLLPLLIWIAFCGALYSSTYEEEHYAGLWWNFLLRERTASWKNWARAHLVLLDSMALTPEDELAERMLGLEGTPPQHPDKALTLSGIAPAAGRTRLEQVLERMLATLAPSLMRLSNADTFEVMLITDTEADTVDVLRAWRKLSLPGTPKVRWLAHADDSPMIEEWFETGPPANYWLVLACQLHSGPDAGTPSCSEAAAALLLSTSAVLQRSRQTLKPQAYLFRPIHAESDAMEDALSTLLMAGQVPSAKVRHYWHSRLGKATRHAGKTALEEAGLQVATHDLDHAMGKPGPINGWLLYALAARMVRHGQGVQLVATAHRHGAVLGIVGAHPGAHASEPCESAYLASGVWALAVTALVILITIMKSRSTDGGSEAWYWLLLAGFLLTIPTRVAINAWARKRATERFDSFYFN</sequence>
<keyword evidence="1" id="KW-1133">Transmembrane helix</keyword>
<feature type="transmembrane region" description="Helical" evidence="1">
    <location>
        <begin position="20"/>
        <end position="42"/>
    </location>
</feature>
<accession>A0AAE9I0K1</accession>
<evidence type="ECO:0000313" key="3">
    <source>
        <dbReference type="Proteomes" id="UP001056132"/>
    </source>
</evidence>
<keyword evidence="1" id="KW-0812">Transmembrane</keyword>
<reference evidence="2" key="1">
    <citation type="journal article" date="2022" name="Microbiol. Resour. Announc.">
        <title>Genome Sequence of Cupriavidus campinensis Strain G5, a Member of a Bacterial Consortium Capable of Polyethylene Degradation.</title>
        <authorList>
            <person name="Schneider B."/>
            <person name="Pfeiffer F."/>
            <person name="Dyall-Smith M."/>
            <person name="Kunte H.J."/>
        </authorList>
    </citation>
    <scope>NUCLEOTIDE SEQUENCE</scope>
    <source>
        <strain evidence="2">G5</strain>
    </source>
</reference>
<dbReference type="EMBL" id="CP097330">
    <property type="protein sequence ID" value="URF04253.1"/>
    <property type="molecule type" value="Genomic_DNA"/>
</dbReference>
<dbReference type="Proteomes" id="UP001056132">
    <property type="component" value="Chromosome 1"/>
</dbReference>
<organism evidence="2 3">
    <name type="scientific">Cupriavidus campinensis</name>
    <dbReference type="NCBI Taxonomy" id="151783"/>
    <lineage>
        <taxon>Bacteria</taxon>
        <taxon>Pseudomonadati</taxon>
        <taxon>Pseudomonadota</taxon>
        <taxon>Betaproteobacteria</taxon>
        <taxon>Burkholderiales</taxon>
        <taxon>Burkholderiaceae</taxon>
        <taxon>Cupriavidus</taxon>
    </lineage>
</organism>
<keyword evidence="1" id="KW-0472">Membrane</keyword>
<evidence type="ECO:0000313" key="2">
    <source>
        <dbReference type="EMBL" id="URF04253.1"/>
    </source>
</evidence>
<name>A0AAE9I0K1_9BURK</name>
<protein>
    <submittedName>
        <fullName evidence="2">Uncharacterized protein</fullName>
    </submittedName>
</protein>
<reference evidence="2" key="2">
    <citation type="submission" date="2022-05" db="EMBL/GenBank/DDBJ databases">
        <authorList>
            <person name="Kunte H.-J."/>
        </authorList>
    </citation>
    <scope>NUCLEOTIDE SEQUENCE</scope>
    <source>
        <strain evidence="2">G5</strain>
    </source>
</reference>
<dbReference type="KEGG" id="ccam:M5D45_17595"/>
<feature type="transmembrane region" description="Helical" evidence="1">
    <location>
        <begin position="54"/>
        <end position="74"/>
    </location>
</feature>
<feature type="transmembrane region" description="Helical" evidence="1">
    <location>
        <begin position="432"/>
        <end position="455"/>
    </location>
</feature>
<gene>
    <name evidence="2" type="ORF">M5D45_17595</name>
</gene>
<proteinExistence type="predicted"/>
<dbReference type="RefSeq" id="WP_250024934.1">
    <property type="nucleotide sequence ID" value="NZ_CP097330.1"/>
</dbReference>